<accession>A0A0E9WST1</accession>
<sequence length="57" mass="6705">MDVKKSQPYTPTPLVFTFQRHYLSLTTFILLFKVTTLKTSLKQVFVSHYTIAQFFCV</sequence>
<reference evidence="1" key="1">
    <citation type="submission" date="2014-11" db="EMBL/GenBank/DDBJ databases">
        <authorList>
            <person name="Amaro Gonzalez C."/>
        </authorList>
    </citation>
    <scope>NUCLEOTIDE SEQUENCE</scope>
</reference>
<dbReference type="EMBL" id="GBXM01015155">
    <property type="protein sequence ID" value="JAH93422.1"/>
    <property type="molecule type" value="Transcribed_RNA"/>
</dbReference>
<reference evidence="1" key="2">
    <citation type="journal article" date="2015" name="Fish Shellfish Immunol.">
        <title>Early steps in the European eel (Anguilla anguilla)-Vibrio vulnificus interaction in the gills: Role of the RtxA13 toxin.</title>
        <authorList>
            <person name="Callol A."/>
            <person name="Pajuelo D."/>
            <person name="Ebbesson L."/>
            <person name="Teles M."/>
            <person name="MacKenzie S."/>
            <person name="Amaro C."/>
        </authorList>
    </citation>
    <scope>NUCLEOTIDE SEQUENCE</scope>
</reference>
<organism evidence="1">
    <name type="scientific">Anguilla anguilla</name>
    <name type="common">European freshwater eel</name>
    <name type="synonym">Muraena anguilla</name>
    <dbReference type="NCBI Taxonomy" id="7936"/>
    <lineage>
        <taxon>Eukaryota</taxon>
        <taxon>Metazoa</taxon>
        <taxon>Chordata</taxon>
        <taxon>Craniata</taxon>
        <taxon>Vertebrata</taxon>
        <taxon>Euteleostomi</taxon>
        <taxon>Actinopterygii</taxon>
        <taxon>Neopterygii</taxon>
        <taxon>Teleostei</taxon>
        <taxon>Anguilliformes</taxon>
        <taxon>Anguillidae</taxon>
        <taxon>Anguilla</taxon>
    </lineage>
</organism>
<protein>
    <submittedName>
        <fullName evidence="1">Uncharacterized protein</fullName>
    </submittedName>
</protein>
<evidence type="ECO:0000313" key="1">
    <source>
        <dbReference type="EMBL" id="JAH93422.1"/>
    </source>
</evidence>
<proteinExistence type="predicted"/>
<dbReference type="AlphaFoldDB" id="A0A0E9WST1"/>
<name>A0A0E9WST1_ANGAN</name>